<dbReference type="EMBL" id="PPEK01000005">
    <property type="protein sequence ID" value="PNV67754.1"/>
    <property type="molecule type" value="Genomic_DNA"/>
</dbReference>
<evidence type="ECO:0000313" key="2">
    <source>
        <dbReference type="Proteomes" id="UP000236197"/>
    </source>
</evidence>
<dbReference type="RefSeq" id="WP_103264807.1">
    <property type="nucleotide sequence ID" value="NZ_CABMLE010000005.1"/>
</dbReference>
<dbReference type="Proteomes" id="UP000236197">
    <property type="component" value="Unassembled WGS sequence"/>
</dbReference>
<gene>
    <name evidence="1" type="ORF">C2L71_05600</name>
</gene>
<reference evidence="2" key="1">
    <citation type="submission" date="2018-01" db="EMBL/GenBank/DDBJ databases">
        <title>Rubneribacter badeniensis gen. nov., sp. nov., and Colonibacter rubneri, gen. nov., sp. nov., WGS of new members of the Eggerthellaceae.</title>
        <authorList>
            <person name="Danylec N."/>
            <person name="Stoll D.A."/>
            <person name="Doetsch A."/>
            <person name="Kulling S.E."/>
            <person name="Huch M."/>
        </authorList>
    </citation>
    <scope>NUCLEOTIDE SEQUENCE [LARGE SCALE GENOMIC DNA]</scope>
    <source>
        <strain evidence="2">ResAG-96</strain>
    </source>
</reference>
<organism evidence="1 2">
    <name type="scientific">Enteroscipio rubneri</name>
    <dbReference type="NCBI Taxonomy" id="2070686"/>
    <lineage>
        <taxon>Bacteria</taxon>
        <taxon>Bacillati</taxon>
        <taxon>Actinomycetota</taxon>
        <taxon>Coriobacteriia</taxon>
        <taxon>Eggerthellales</taxon>
        <taxon>Eggerthellaceae</taxon>
        <taxon>Enteroscipio</taxon>
    </lineage>
</organism>
<dbReference type="OrthoDB" id="1958058at2"/>
<accession>A0A2K2UBU8</accession>
<evidence type="ECO:0000313" key="1">
    <source>
        <dbReference type="EMBL" id="PNV67754.1"/>
    </source>
</evidence>
<name>A0A2K2UBU8_9ACTN</name>
<comment type="caution">
    <text evidence="1">The sequence shown here is derived from an EMBL/GenBank/DDBJ whole genome shotgun (WGS) entry which is preliminary data.</text>
</comment>
<dbReference type="AlphaFoldDB" id="A0A2K2UBU8"/>
<sequence>MDVVFTDTSGHDLGVLREAEIDITYGNKGNDFELKLPVESDQSIPIGGFVYLEGTEYGGIVDEEGADRTSKRPVKLYRGRTWHGILAGKTLYREDGSDIVLAGDAHAVIQTIVSLAGLEDIFAASADPSGITVSSSIPSFTDAYTGLRSMLGSSSAKLVVAYNGLNVVLSAKRIANHTSNEELDSDLLSFKVSRNHRPINHLICLGSGNGAERAVVHLYADDEGNVTQSKSLAGVDEVSAVLEFSNAQQEELVEKGTEKLAECQNAVECDASDTGAQPYDVDDVVSVYQNDLGLQVSASVIQKTATIDRHGASVSYEIGEIVAASKQLETGGSYATGTAYTAGKGIRIEGMAISAEVDAEDVASIEALANNAVVASSNASELASAAQRAANASVKSVVGSAPLTVSRNAGDVLLSHTASGVIEGTYGPVADAAPSWGAQVTVGPQLILDAMGHVTSAEERTVSFPTLPIGTASVPGVLKPDGVTITVTDEGTITAQSGGSAAFLNSHPVGSVFESSHPDDPAMSYGGVWARVPSLGGFRWKRMQ</sequence>
<protein>
    <submittedName>
        <fullName evidence="1">Uncharacterized protein</fullName>
    </submittedName>
</protein>
<proteinExistence type="predicted"/>
<keyword evidence="2" id="KW-1185">Reference proteome</keyword>